<dbReference type="PANTHER" id="PTHR12197:SF288">
    <property type="entry name" value="HISTONE-LYSINE N-METHYLTRANSFERASE SMYD3"/>
    <property type="match status" value="1"/>
</dbReference>
<evidence type="ECO:0000256" key="7">
    <source>
        <dbReference type="ARBA" id="ARBA00047571"/>
    </source>
</evidence>
<dbReference type="InterPro" id="IPR046341">
    <property type="entry name" value="SET_dom_sf"/>
</dbReference>
<evidence type="ECO:0000256" key="6">
    <source>
        <dbReference type="ARBA" id="ARBA00022833"/>
    </source>
</evidence>
<reference evidence="10" key="2">
    <citation type="submission" date="2025-08" db="UniProtKB">
        <authorList>
            <consortium name="Ensembl"/>
        </authorList>
    </citation>
    <scope>IDENTIFICATION</scope>
</reference>
<evidence type="ECO:0000259" key="9">
    <source>
        <dbReference type="PROSITE" id="PS50865"/>
    </source>
</evidence>
<dbReference type="EC" id="2.1.1.354" evidence="1"/>
<dbReference type="InterPro" id="IPR002893">
    <property type="entry name" value="Znf_MYND"/>
</dbReference>
<name>H3DK06_TETNG</name>
<protein>
    <recommendedName>
        <fullName evidence="1">[histone H3]-lysine(4) N-trimethyltransferase</fullName>
        <ecNumber evidence="1">2.1.1.354</ecNumber>
    </recommendedName>
</protein>
<feature type="domain" description="MYND-type" evidence="9">
    <location>
        <begin position="49"/>
        <end position="87"/>
    </location>
</feature>
<dbReference type="Gene3D" id="1.25.40.10">
    <property type="entry name" value="Tetratricopeptide repeat domain"/>
    <property type="match status" value="1"/>
</dbReference>
<dbReference type="Ensembl" id="ENSTNIT00000021085.1">
    <property type="protein sequence ID" value="ENSTNIP00000020852.1"/>
    <property type="gene ID" value="ENSTNIG00000017702.1"/>
</dbReference>
<evidence type="ECO:0000256" key="4">
    <source>
        <dbReference type="ARBA" id="ARBA00022723"/>
    </source>
</evidence>
<keyword evidence="3" id="KW-0949">S-adenosyl-L-methionine</keyword>
<keyword evidence="2" id="KW-0808">Transferase</keyword>
<dbReference type="Gene3D" id="6.10.140.2220">
    <property type="match status" value="1"/>
</dbReference>
<keyword evidence="2" id="KW-0489">Methyltransferase</keyword>
<reference evidence="10" key="3">
    <citation type="submission" date="2025-09" db="UniProtKB">
        <authorList>
            <consortium name="Ensembl"/>
        </authorList>
    </citation>
    <scope>IDENTIFICATION</scope>
</reference>
<dbReference type="SUPFAM" id="SSF82199">
    <property type="entry name" value="SET domain"/>
    <property type="match status" value="1"/>
</dbReference>
<reference evidence="11" key="1">
    <citation type="journal article" date="2004" name="Nature">
        <title>Genome duplication in the teleost fish Tetraodon nigroviridis reveals the early vertebrate proto-karyotype.</title>
        <authorList>
            <person name="Jaillon O."/>
            <person name="Aury J.-M."/>
            <person name="Brunet F."/>
            <person name="Petit J.-L."/>
            <person name="Stange-Thomann N."/>
            <person name="Mauceli E."/>
            <person name="Bouneau L."/>
            <person name="Fischer C."/>
            <person name="Ozouf-Costaz C."/>
            <person name="Bernot A."/>
            <person name="Nicaud S."/>
            <person name="Jaffe D."/>
            <person name="Fisher S."/>
            <person name="Lutfalla G."/>
            <person name="Dossat C."/>
            <person name="Segurens B."/>
            <person name="Dasilva C."/>
            <person name="Salanoubat M."/>
            <person name="Levy M."/>
            <person name="Boudet N."/>
            <person name="Castellano S."/>
            <person name="Anthouard V."/>
            <person name="Jubin C."/>
            <person name="Castelli V."/>
            <person name="Katinka M."/>
            <person name="Vacherie B."/>
            <person name="Biemont C."/>
            <person name="Skalli Z."/>
            <person name="Cattolico L."/>
            <person name="Poulain J."/>
            <person name="De Berardinis V."/>
            <person name="Cruaud C."/>
            <person name="Duprat S."/>
            <person name="Brottier P."/>
            <person name="Coutanceau J.-P."/>
            <person name="Gouzy J."/>
            <person name="Parra G."/>
            <person name="Lardier G."/>
            <person name="Chapple C."/>
            <person name="McKernan K.J."/>
            <person name="McEwan P."/>
            <person name="Bosak S."/>
            <person name="Kellis M."/>
            <person name="Volff J.-N."/>
            <person name="Guigo R."/>
            <person name="Zody M.C."/>
            <person name="Mesirov J."/>
            <person name="Lindblad-Toh K."/>
            <person name="Birren B."/>
            <person name="Nusbaum C."/>
            <person name="Kahn D."/>
            <person name="Robinson-Rechavi M."/>
            <person name="Laudet V."/>
            <person name="Schachter V."/>
            <person name="Quetier F."/>
            <person name="Saurin W."/>
            <person name="Scarpelli C."/>
            <person name="Wincker P."/>
            <person name="Lander E.S."/>
            <person name="Weissenbach J."/>
            <person name="Roest Crollius H."/>
        </authorList>
    </citation>
    <scope>NUCLEOTIDE SEQUENCE [LARGE SCALE GENOMIC DNA]</scope>
</reference>
<evidence type="ECO:0000313" key="11">
    <source>
        <dbReference type="Proteomes" id="UP000007303"/>
    </source>
</evidence>
<dbReference type="GeneTree" id="ENSGT00940000156766"/>
<comment type="catalytic activity">
    <reaction evidence="7">
        <text>L-lysyl(4)-[histone H3] + 3 S-adenosyl-L-methionine = N(6),N(6),N(6)-trimethyl-L-lysyl(4)-[histone H3] + 3 S-adenosyl-L-homocysteine + 3 H(+)</text>
        <dbReference type="Rhea" id="RHEA:60260"/>
        <dbReference type="Rhea" id="RHEA-COMP:15537"/>
        <dbReference type="Rhea" id="RHEA-COMP:15547"/>
        <dbReference type="ChEBI" id="CHEBI:15378"/>
        <dbReference type="ChEBI" id="CHEBI:29969"/>
        <dbReference type="ChEBI" id="CHEBI:57856"/>
        <dbReference type="ChEBI" id="CHEBI:59789"/>
        <dbReference type="ChEBI" id="CHEBI:61961"/>
        <dbReference type="EC" id="2.1.1.354"/>
    </reaction>
</comment>
<keyword evidence="4" id="KW-0479">Metal-binding</keyword>
<dbReference type="PANTHER" id="PTHR12197">
    <property type="entry name" value="HISTONE-LYSINE N-METHYLTRANSFERASE SMYD"/>
    <property type="match status" value="1"/>
</dbReference>
<dbReference type="Gene3D" id="1.10.220.160">
    <property type="match status" value="1"/>
</dbReference>
<keyword evidence="11" id="KW-1185">Reference proteome</keyword>
<dbReference type="Proteomes" id="UP000007303">
    <property type="component" value="Unassembled WGS sequence"/>
</dbReference>
<proteinExistence type="predicted"/>
<evidence type="ECO:0000256" key="5">
    <source>
        <dbReference type="ARBA" id="ARBA00022771"/>
    </source>
</evidence>
<dbReference type="InterPro" id="IPR011990">
    <property type="entry name" value="TPR-like_helical_dom_sf"/>
</dbReference>
<keyword evidence="5 8" id="KW-0863">Zinc-finger</keyword>
<evidence type="ECO:0000256" key="3">
    <source>
        <dbReference type="ARBA" id="ARBA00022691"/>
    </source>
</evidence>
<dbReference type="HOGENOM" id="CLU_018406_2_0_1"/>
<keyword evidence="6" id="KW-0862">Zinc</keyword>
<evidence type="ECO:0000256" key="1">
    <source>
        <dbReference type="ARBA" id="ARBA00012182"/>
    </source>
</evidence>
<dbReference type="PROSITE" id="PS50865">
    <property type="entry name" value="ZF_MYND_2"/>
    <property type="match status" value="1"/>
</dbReference>
<evidence type="ECO:0000256" key="2">
    <source>
        <dbReference type="ARBA" id="ARBA00022603"/>
    </source>
</evidence>
<dbReference type="Pfam" id="PF01753">
    <property type="entry name" value="zf-MYND"/>
    <property type="match status" value="1"/>
</dbReference>
<dbReference type="GO" id="GO:0008270">
    <property type="term" value="F:zinc ion binding"/>
    <property type="evidence" value="ECO:0007669"/>
    <property type="project" value="UniProtKB-KW"/>
</dbReference>
<evidence type="ECO:0000313" key="10">
    <source>
        <dbReference type="Ensembl" id="ENSTNIP00000020852.1"/>
    </source>
</evidence>
<evidence type="ECO:0000256" key="8">
    <source>
        <dbReference type="PROSITE-ProRule" id="PRU00134"/>
    </source>
</evidence>
<dbReference type="AlphaFoldDB" id="H3DK06"/>
<dbReference type="PROSITE" id="PS01360">
    <property type="entry name" value="ZF_MYND_1"/>
    <property type="match status" value="1"/>
</dbReference>
<dbReference type="GO" id="GO:0005634">
    <property type="term" value="C:nucleus"/>
    <property type="evidence" value="ECO:0007669"/>
    <property type="project" value="TreeGrafter"/>
</dbReference>
<accession>H3DK06</accession>
<sequence length="384" mass="42482">VMAPKLQRFVSPGKGNGLRATARIGPGELVYAAEPLASCVSGQQSRNVCHQCFTRRETLLRCSQCKMARYCSATCQRQAWPGHKRECPCLKSVLPRVPTDSVRLAARLIFATLGSSRSSSEELYTLEEHQSHLTCLSEQRKEGLSQLATMLKLYLPDLQQDTQSLSPACRDPLSLIAKVTCNCFTISDGELQEIGVGLYPRLSQYTRACACACLRSVLEGISGVMLHLCSTLVPSVHISVSMLVCLLPSTPLRSSPLQFSLSRSSRNAHKHSHAPAQHIIHILHLLLLSLLCCVQLLVQATKLLPGNPTDVYIMKQYYPDPHPVHGVQLVRVGKLQHLLGNIEEALDTFTQAYGILKVTHGNEHPITKDLLMKMEECRAEMVQQ</sequence>
<organism evidence="10 11">
    <name type="scientific">Tetraodon nigroviridis</name>
    <name type="common">Spotted green pufferfish</name>
    <name type="synonym">Chelonodon nigroviridis</name>
    <dbReference type="NCBI Taxonomy" id="99883"/>
    <lineage>
        <taxon>Eukaryota</taxon>
        <taxon>Metazoa</taxon>
        <taxon>Chordata</taxon>
        <taxon>Craniata</taxon>
        <taxon>Vertebrata</taxon>
        <taxon>Euteleostomi</taxon>
        <taxon>Actinopterygii</taxon>
        <taxon>Neopterygii</taxon>
        <taxon>Teleostei</taxon>
        <taxon>Neoteleostei</taxon>
        <taxon>Acanthomorphata</taxon>
        <taxon>Eupercaria</taxon>
        <taxon>Tetraodontiformes</taxon>
        <taxon>Tetradontoidea</taxon>
        <taxon>Tetraodontidae</taxon>
        <taxon>Tetraodon</taxon>
    </lineage>
</organism>
<dbReference type="GO" id="GO:0032259">
    <property type="term" value="P:methylation"/>
    <property type="evidence" value="ECO:0007669"/>
    <property type="project" value="UniProtKB-KW"/>
</dbReference>
<dbReference type="InterPro" id="IPR050869">
    <property type="entry name" value="H3K4_H4K5_MeTrfase"/>
</dbReference>
<dbReference type="GO" id="GO:0140999">
    <property type="term" value="F:histone H3K4 trimethyltransferase activity"/>
    <property type="evidence" value="ECO:0007669"/>
    <property type="project" value="UniProtKB-EC"/>
</dbReference>